<dbReference type="SUPFAM" id="SSF53167">
    <property type="entry name" value="Purine and uridine phosphorylases"/>
    <property type="match status" value="1"/>
</dbReference>
<reference evidence="3" key="1">
    <citation type="journal article" date="2017" name="Nature">
        <title>The genome of Chenopodium quinoa.</title>
        <authorList>
            <person name="Jarvis D.E."/>
            <person name="Ho Y.S."/>
            <person name="Lightfoot D.J."/>
            <person name="Schmoeckel S.M."/>
            <person name="Li B."/>
            <person name="Borm T.J.A."/>
            <person name="Ohyanagi H."/>
            <person name="Mineta K."/>
            <person name="Michell C.T."/>
            <person name="Saber N."/>
            <person name="Kharbatia N.M."/>
            <person name="Rupper R.R."/>
            <person name="Sharp A.R."/>
            <person name="Dally N."/>
            <person name="Boughton B.A."/>
            <person name="Woo Y.H."/>
            <person name="Gao G."/>
            <person name="Schijlen E.G.W.M."/>
            <person name="Guo X."/>
            <person name="Momin A.A."/>
            <person name="Negrao S."/>
            <person name="Al-Babili S."/>
            <person name="Gehring C."/>
            <person name="Roessner U."/>
            <person name="Jung C."/>
            <person name="Murphy K."/>
            <person name="Arold S.T."/>
            <person name="Gojobori T."/>
            <person name="van der Linden C.G."/>
            <person name="van Loo E.N."/>
            <person name="Jellen E.N."/>
            <person name="Maughan P.J."/>
            <person name="Tester M."/>
        </authorList>
    </citation>
    <scope>NUCLEOTIDE SEQUENCE [LARGE SCALE GENOMIC DNA]</scope>
    <source>
        <strain evidence="3">cv. PI 614886</strain>
    </source>
</reference>
<feature type="chain" id="PRO_5030805867" description="Nucleoside phosphorylase domain-containing protein" evidence="1">
    <location>
        <begin position="27"/>
        <end position="325"/>
    </location>
</feature>
<keyword evidence="4" id="KW-1185">Reference proteome</keyword>
<dbReference type="GeneID" id="110728925"/>
<dbReference type="InterPro" id="IPR000845">
    <property type="entry name" value="Nucleoside_phosphorylase_d"/>
</dbReference>
<dbReference type="GO" id="GO:0009116">
    <property type="term" value="P:nucleoside metabolic process"/>
    <property type="evidence" value="ECO:0007669"/>
    <property type="project" value="InterPro"/>
</dbReference>
<dbReference type="SMR" id="A0A803L2N4"/>
<dbReference type="InterPro" id="IPR035994">
    <property type="entry name" value="Nucleoside_phosphorylase_sf"/>
</dbReference>
<sequence>MASEMWGVKLAVLVLGLLVLVPESTQLNVDHPLFSVVQKINIESGPFLGLVISSGRDEKFLKNSTYFTPHKSIPSLTISGRKFNIGKFNDVPAIYVLAGEPLANVGVTVQILIDTFRISGIINYGSSATVSNKVFITDVLVPSQVAYTGSWTWEKHNSVLVAPSLDFGRYNLPEAGDNALGSVHYQSVPIYTSTSSKQKKALFINVHSDWVKLASEINYGERPTVHIGPDVKIGSADVYLLNEAYAKALNQILGVSAVETESAAVVTTAIANGVPHIVFRGASNRPGSPSETRLSEVTAKNVLKTVAKFVDAAYPVAIKNYAMPY</sequence>
<dbReference type="KEGG" id="cqi:110728925"/>
<dbReference type="PANTHER" id="PTHR21234:SF43">
    <property type="entry name" value="OS06G0112100 PROTEIN"/>
    <property type="match status" value="1"/>
</dbReference>
<accession>A0A803L2N4</accession>
<reference evidence="3" key="2">
    <citation type="submission" date="2021-03" db="UniProtKB">
        <authorList>
            <consortium name="EnsemblPlants"/>
        </authorList>
    </citation>
    <scope>IDENTIFICATION</scope>
</reference>
<evidence type="ECO:0000313" key="4">
    <source>
        <dbReference type="Proteomes" id="UP000596660"/>
    </source>
</evidence>
<gene>
    <name evidence="3" type="primary">LOC110728925</name>
</gene>
<dbReference type="RefSeq" id="XP_021764282.1">
    <property type="nucleotide sequence ID" value="XM_021908590.1"/>
</dbReference>
<dbReference type="EnsemblPlants" id="AUR62006123-RA">
    <property type="protein sequence ID" value="AUR62006123-RA:cds"/>
    <property type="gene ID" value="AUR62006123"/>
</dbReference>
<feature type="domain" description="Nucleoside phosphorylase" evidence="2">
    <location>
        <begin position="49"/>
        <end position="312"/>
    </location>
</feature>
<evidence type="ECO:0000259" key="2">
    <source>
        <dbReference type="Pfam" id="PF01048"/>
    </source>
</evidence>
<keyword evidence="1" id="KW-0732">Signal</keyword>
<name>A0A803L2N4_CHEQI</name>
<dbReference type="AlphaFoldDB" id="A0A803L2N4"/>
<evidence type="ECO:0000313" key="3">
    <source>
        <dbReference type="EnsemblPlants" id="AUR62006123-RA:cds"/>
    </source>
</evidence>
<evidence type="ECO:0000256" key="1">
    <source>
        <dbReference type="SAM" id="SignalP"/>
    </source>
</evidence>
<feature type="signal peptide" evidence="1">
    <location>
        <begin position="1"/>
        <end position="26"/>
    </location>
</feature>
<dbReference type="PANTHER" id="PTHR21234">
    <property type="entry name" value="PURINE NUCLEOSIDE PHOSPHORYLASE"/>
    <property type="match status" value="1"/>
</dbReference>
<dbReference type="Pfam" id="PF01048">
    <property type="entry name" value="PNP_UDP_1"/>
    <property type="match status" value="1"/>
</dbReference>
<dbReference type="GO" id="GO:0003824">
    <property type="term" value="F:catalytic activity"/>
    <property type="evidence" value="ECO:0007669"/>
    <property type="project" value="InterPro"/>
</dbReference>
<organism evidence="3 4">
    <name type="scientific">Chenopodium quinoa</name>
    <name type="common">Quinoa</name>
    <dbReference type="NCBI Taxonomy" id="63459"/>
    <lineage>
        <taxon>Eukaryota</taxon>
        <taxon>Viridiplantae</taxon>
        <taxon>Streptophyta</taxon>
        <taxon>Embryophyta</taxon>
        <taxon>Tracheophyta</taxon>
        <taxon>Spermatophyta</taxon>
        <taxon>Magnoliopsida</taxon>
        <taxon>eudicotyledons</taxon>
        <taxon>Gunneridae</taxon>
        <taxon>Pentapetalae</taxon>
        <taxon>Caryophyllales</taxon>
        <taxon>Chenopodiaceae</taxon>
        <taxon>Chenopodioideae</taxon>
        <taxon>Atripliceae</taxon>
        <taxon>Chenopodium</taxon>
    </lineage>
</organism>
<dbReference type="OMA" id="MANEMWG"/>
<dbReference type="Gene3D" id="3.40.50.1580">
    <property type="entry name" value="Nucleoside phosphorylase domain"/>
    <property type="match status" value="1"/>
</dbReference>
<proteinExistence type="predicted"/>
<dbReference type="Proteomes" id="UP000596660">
    <property type="component" value="Unplaced"/>
</dbReference>
<dbReference type="OrthoDB" id="1892301at2759"/>
<dbReference type="Gramene" id="AUR62006123-RA">
    <property type="protein sequence ID" value="AUR62006123-RA:cds"/>
    <property type="gene ID" value="AUR62006123"/>
</dbReference>
<protein>
    <recommendedName>
        <fullName evidence="2">Nucleoside phosphorylase domain-containing protein</fullName>
    </recommendedName>
</protein>